<sequence length="1242" mass="139115">MADRSDSARDEPLEPKGNQRRVIESESASISVDAGAGTGKTTTMLMRIERAIDTGAVDPEDVLVLTFANEAASSIREAVSERLDPDAAAAIDVYTYHSFCYELVREYAYYLGLSPEFEVVTERKRRRIVGRLLAETEYDFAAAPARGDGSPADLADAIDWFIATMSQEDIDPDALASRLPSVRTLELCTEFVLWLEETASEEFSFDNEAFRYFNDPEHLEAARESLVEYGKLVGFCREKIAEAPSEFRTDPVVDTIDAYLRALQTCVTNTLETISLEEPTTKHLPRALFGNEIWGDSTGRLEQTPFGRLKHYVEFLRLARHYTDVYADYRERLARDDAVDFDELVRTATGLLTETDSVADEIANRWNHVYCDEFQDTDETQFRLIRALTEGENRPDLLAIGDKDQAIYGWRGTDREGLDRLANTGDEFESIELELNFRSRQEILDLTNNCSYGPQESKTLRENDRTPGEYDEVDPPHRLLKVESDELPWSTPEQVAKATARLLNGRLENVPRRSLEDVAIIVRTNRQAQAVADELESRRIPFAVSGSPRGEIHPGIQTVLSYLRVLVDREADAHLWRVLLFRYRVPESDLETLARRSDSLYDALFDCDLETGAAADPTGDDEPPVEAVDRLARARDHLEALESIRDVYPLSEFVRRFRERTNLEWFLTAAERTELERLERFVEGYDGDSVLTSLTSRFVDALERTLRASESSLDRGARSSDRVDVMTVHQAKGLQFDTVLVPFLSDEEWCVDGDYARRNRYRLLEATLDDEVDSPLLANLAAEPLGEEWRVLHVALTRAENHLLVFGSEYDYDGDETQVSVSDAESCLADDIEWSAAGKRMDLWSTITESFDTVRERYPETVVDWTDALETSAHANPGTITYYQDYDDRRVEPLETRAAIERVHHLGRLLRDGQLLPAADAASSARVGDDFEVPTARQASSLTTETVRFPVETLSSLSELEATMRHSYSALATHETCARKHYLDHVVQAPADPVRPAESDPETAPPDSQKAAETRADGRLVGSVFHAVAEEAFHRGYDTREEWHDAASRRLAARNALEHREALSACIDRYFEAEAAAVEEPIADWETVAAELPFVLEDVSGVAGDVVGYVDSIKRTPAGGLVVLDYKATADRIDPAEAVQLSVYARACERTFDEPIAGVGYVYVGDVDEPRVELLEPAERPDWSAVRESLASIDEPTFAETTPGPHCQYCPHRSLGCGPDGDATAEGKDEPSIEADGGQTGQ</sequence>
<feature type="region of interest" description="Disordered" evidence="16">
    <location>
        <begin position="992"/>
        <end position="1016"/>
    </location>
</feature>
<keyword evidence="7 19" id="KW-0269">Exonuclease</keyword>
<feature type="binding site" evidence="15">
    <location>
        <begin position="34"/>
        <end position="41"/>
    </location>
    <ligand>
        <name>ATP</name>
        <dbReference type="ChEBI" id="CHEBI:30616"/>
    </ligand>
</feature>
<keyword evidence="4" id="KW-0227">DNA damage</keyword>
<feature type="compositionally biased region" description="Basic and acidic residues" evidence="16">
    <location>
        <begin position="458"/>
        <end position="475"/>
    </location>
</feature>
<feature type="region of interest" description="Disordered" evidence="16">
    <location>
        <begin position="1"/>
        <end position="28"/>
    </location>
</feature>
<gene>
    <name evidence="19" type="ORF">SAMN04488556_0708</name>
</gene>
<dbReference type="InterPro" id="IPR038726">
    <property type="entry name" value="PDDEXK_AddAB-type"/>
</dbReference>
<keyword evidence="3 15" id="KW-0547">Nucleotide-binding</keyword>
<keyword evidence="8 15" id="KW-0067">ATP-binding</keyword>
<feature type="domain" description="UvrD-like helicase ATP-binding" evidence="17">
    <location>
        <begin position="13"/>
        <end position="440"/>
    </location>
</feature>
<feature type="compositionally biased region" description="Basic and acidic residues" evidence="16">
    <location>
        <begin position="1"/>
        <end position="14"/>
    </location>
</feature>
<dbReference type="InterPro" id="IPR014016">
    <property type="entry name" value="UvrD-like_ATP-bd"/>
</dbReference>
<feature type="region of interest" description="Disordered" evidence="16">
    <location>
        <begin position="1213"/>
        <end position="1242"/>
    </location>
</feature>
<comment type="similarity">
    <text evidence="1">Belongs to the helicase family. UvrD subfamily.</text>
</comment>
<dbReference type="Pfam" id="PF00580">
    <property type="entry name" value="UvrD-helicase"/>
    <property type="match status" value="2"/>
</dbReference>
<keyword evidence="6 15" id="KW-0347">Helicase</keyword>
<keyword evidence="2" id="KW-0540">Nuclease</keyword>
<dbReference type="InterPro" id="IPR000212">
    <property type="entry name" value="DNA_helicase_UvrD/REP"/>
</dbReference>
<dbReference type="Gene3D" id="3.90.320.10">
    <property type="match status" value="1"/>
</dbReference>
<dbReference type="Pfam" id="PF12705">
    <property type="entry name" value="PDDEXK_1"/>
    <property type="match status" value="1"/>
</dbReference>
<dbReference type="InterPro" id="IPR011604">
    <property type="entry name" value="PDDEXK-like_dom_sf"/>
</dbReference>
<dbReference type="Gene3D" id="3.40.50.300">
    <property type="entry name" value="P-loop containing nucleotide triphosphate hydrolases"/>
    <property type="match status" value="4"/>
</dbReference>
<evidence type="ECO:0000256" key="2">
    <source>
        <dbReference type="ARBA" id="ARBA00022722"/>
    </source>
</evidence>
<evidence type="ECO:0000256" key="3">
    <source>
        <dbReference type="ARBA" id="ARBA00022741"/>
    </source>
</evidence>
<name>A0A1I6PPT5_9EURY</name>
<evidence type="ECO:0000256" key="16">
    <source>
        <dbReference type="SAM" id="MobiDB-lite"/>
    </source>
</evidence>
<dbReference type="PANTHER" id="PTHR11070:SF2">
    <property type="entry name" value="ATP-DEPENDENT DNA HELICASE SRS2"/>
    <property type="match status" value="1"/>
</dbReference>
<protein>
    <recommendedName>
        <fullName evidence="13">DNA 3'-5' helicase</fullName>
        <ecNumber evidence="13">5.6.2.4</ecNumber>
    </recommendedName>
</protein>
<dbReference type="EC" id="5.6.2.4" evidence="13"/>
<evidence type="ECO:0000256" key="10">
    <source>
        <dbReference type="ARBA" id="ARBA00023204"/>
    </source>
</evidence>
<evidence type="ECO:0000259" key="17">
    <source>
        <dbReference type="PROSITE" id="PS51198"/>
    </source>
</evidence>
<dbReference type="OrthoDB" id="203178at2157"/>
<evidence type="ECO:0000256" key="5">
    <source>
        <dbReference type="ARBA" id="ARBA00022801"/>
    </source>
</evidence>
<dbReference type="GO" id="GO:0003677">
    <property type="term" value="F:DNA binding"/>
    <property type="evidence" value="ECO:0007669"/>
    <property type="project" value="UniProtKB-KW"/>
</dbReference>
<evidence type="ECO:0000313" key="19">
    <source>
        <dbReference type="EMBL" id="SFS42204.1"/>
    </source>
</evidence>
<evidence type="ECO:0000256" key="6">
    <source>
        <dbReference type="ARBA" id="ARBA00022806"/>
    </source>
</evidence>
<dbReference type="PROSITE" id="PS51217">
    <property type="entry name" value="UVRD_HELICASE_CTER"/>
    <property type="match status" value="1"/>
</dbReference>
<evidence type="ECO:0000259" key="18">
    <source>
        <dbReference type="PROSITE" id="PS51217"/>
    </source>
</evidence>
<dbReference type="GO" id="GO:0004527">
    <property type="term" value="F:exonuclease activity"/>
    <property type="evidence" value="ECO:0007669"/>
    <property type="project" value="UniProtKB-KW"/>
</dbReference>
<dbReference type="AlphaFoldDB" id="A0A1I6PPT5"/>
<dbReference type="SUPFAM" id="SSF52540">
    <property type="entry name" value="P-loop containing nucleoside triphosphate hydrolases"/>
    <property type="match status" value="1"/>
</dbReference>
<dbReference type="GO" id="GO:0000725">
    <property type="term" value="P:recombinational repair"/>
    <property type="evidence" value="ECO:0007669"/>
    <property type="project" value="TreeGrafter"/>
</dbReference>
<feature type="domain" description="UvrD-like helicase C-terminal" evidence="18">
    <location>
        <begin position="441"/>
        <end position="733"/>
    </location>
</feature>
<evidence type="ECO:0000256" key="14">
    <source>
        <dbReference type="ARBA" id="ARBA00048988"/>
    </source>
</evidence>
<keyword evidence="20" id="KW-1185">Reference proteome</keyword>
<evidence type="ECO:0000256" key="15">
    <source>
        <dbReference type="PROSITE-ProRule" id="PRU00560"/>
    </source>
</evidence>
<keyword evidence="10" id="KW-0234">DNA repair</keyword>
<reference evidence="20" key="1">
    <citation type="submission" date="2016-10" db="EMBL/GenBank/DDBJ databases">
        <authorList>
            <person name="Varghese N."/>
            <person name="Submissions S."/>
        </authorList>
    </citation>
    <scope>NUCLEOTIDE SEQUENCE [LARGE SCALE GENOMIC DNA]</scope>
    <source>
        <strain evidence="20">DSM 22427</strain>
    </source>
</reference>
<dbReference type="Gene3D" id="1.10.10.160">
    <property type="match status" value="1"/>
</dbReference>
<evidence type="ECO:0000313" key="20">
    <source>
        <dbReference type="Proteomes" id="UP000199199"/>
    </source>
</evidence>
<dbReference type="EMBL" id="FOZS01000001">
    <property type="protein sequence ID" value="SFS42204.1"/>
    <property type="molecule type" value="Genomic_DNA"/>
</dbReference>
<dbReference type="Proteomes" id="UP000199199">
    <property type="component" value="Unassembled WGS sequence"/>
</dbReference>
<dbReference type="InterPro" id="IPR027417">
    <property type="entry name" value="P-loop_NTPase"/>
</dbReference>
<dbReference type="InterPro" id="IPR013986">
    <property type="entry name" value="DExx_box_DNA_helicase_dom_sf"/>
</dbReference>
<dbReference type="InterPro" id="IPR014017">
    <property type="entry name" value="DNA_helicase_UvrD-like_C"/>
</dbReference>
<keyword evidence="5 15" id="KW-0378">Hydrolase</keyword>
<comment type="catalytic activity">
    <reaction evidence="14">
        <text>ATP + H2O = ADP + phosphate + H(+)</text>
        <dbReference type="Rhea" id="RHEA:13065"/>
        <dbReference type="ChEBI" id="CHEBI:15377"/>
        <dbReference type="ChEBI" id="CHEBI:15378"/>
        <dbReference type="ChEBI" id="CHEBI:30616"/>
        <dbReference type="ChEBI" id="CHEBI:43474"/>
        <dbReference type="ChEBI" id="CHEBI:456216"/>
        <dbReference type="EC" id="5.6.2.4"/>
    </reaction>
</comment>
<organism evidence="19 20">
    <name type="scientific">Halostagnicola kamekurae</name>
    <dbReference type="NCBI Taxonomy" id="619731"/>
    <lineage>
        <taxon>Archaea</taxon>
        <taxon>Methanobacteriati</taxon>
        <taxon>Methanobacteriota</taxon>
        <taxon>Stenosarchaea group</taxon>
        <taxon>Halobacteria</taxon>
        <taxon>Halobacteriales</taxon>
        <taxon>Natrialbaceae</taxon>
        <taxon>Halostagnicola</taxon>
    </lineage>
</organism>
<dbReference type="RefSeq" id="WP_092901605.1">
    <property type="nucleotide sequence ID" value="NZ_FOZS01000001.1"/>
</dbReference>
<evidence type="ECO:0000256" key="13">
    <source>
        <dbReference type="ARBA" id="ARBA00034808"/>
    </source>
</evidence>
<evidence type="ECO:0000256" key="7">
    <source>
        <dbReference type="ARBA" id="ARBA00022839"/>
    </source>
</evidence>
<evidence type="ECO:0000256" key="8">
    <source>
        <dbReference type="ARBA" id="ARBA00022840"/>
    </source>
</evidence>
<dbReference type="PROSITE" id="PS51198">
    <property type="entry name" value="UVRD_HELICASE_ATP_BIND"/>
    <property type="match status" value="1"/>
</dbReference>
<feature type="compositionally biased region" description="Polar residues" evidence="16">
    <location>
        <begin position="448"/>
        <end position="457"/>
    </location>
</feature>
<accession>A0A1I6PPT5</accession>
<evidence type="ECO:0000256" key="9">
    <source>
        <dbReference type="ARBA" id="ARBA00023125"/>
    </source>
</evidence>
<dbReference type="PANTHER" id="PTHR11070">
    <property type="entry name" value="UVRD / RECB / PCRA DNA HELICASE FAMILY MEMBER"/>
    <property type="match status" value="1"/>
</dbReference>
<feature type="region of interest" description="Disordered" evidence="16">
    <location>
        <begin position="448"/>
        <end position="475"/>
    </location>
</feature>
<comment type="catalytic activity">
    <reaction evidence="12">
        <text>Couples ATP hydrolysis with the unwinding of duplex DNA by translocating in the 3'-5' direction.</text>
        <dbReference type="EC" id="5.6.2.4"/>
    </reaction>
</comment>
<evidence type="ECO:0000256" key="11">
    <source>
        <dbReference type="ARBA" id="ARBA00023235"/>
    </source>
</evidence>
<keyword evidence="11" id="KW-0413">Isomerase</keyword>
<dbReference type="GO" id="GO:0043138">
    <property type="term" value="F:3'-5' DNA helicase activity"/>
    <property type="evidence" value="ECO:0007669"/>
    <property type="project" value="UniProtKB-EC"/>
</dbReference>
<proteinExistence type="inferred from homology"/>
<dbReference type="Pfam" id="PF13361">
    <property type="entry name" value="UvrD_C"/>
    <property type="match status" value="1"/>
</dbReference>
<keyword evidence="9" id="KW-0238">DNA-binding</keyword>
<dbReference type="GO" id="GO:0005524">
    <property type="term" value="F:ATP binding"/>
    <property type="evidence" value="ECO:0007669"/>
    <property type="project" value="UniProtKB-UniRule"/>
</dbReference>
<evidence type="ECO:0000256" key="12">
    <source>
        <dbReference type="ARBA" id="ARBA00034617"/>
    </source>
</evidence>
<dbReference type="Gene3D" id="1.10.486.10">
    <property type="entry name" value="PCRA, domain 4"/>
    <property type="match status" value="1"/>
</dbReference>
<evidence type="ECO:0000256" key="1">
    <source>
        <dbReference type="ARBA" id="ARBA00009922"/>
    </source>
</evidence>
<evidence type="ECO:0000256" key="4">
    <source>
        <dbReference type="ARBA" id="ARBA00022763"/>
    </source>
</evidence>